<evidence type="ECO:0000313" key="4">
    <source>
        <dbReference type="Proteomes" id="UP001330827"/>
    </source>
</evidence>
<keyword evidence="4" id="KW-1185">Reference proteome</keyword>
<dbReference type="Proteomes" id="UP001330827">
    <property type="component" value="Chromosome"/>
</dbReference>
<proteinExistence type="predicted"/>
<dbReference type="AlphaFoldDB" id="A0A561TXI0"/>
<name>A0A561TXI0_9ACTN</name>
<evidence type="ECO:0000313" key="2">
    <source>
        <dbReference type="EMBL" id="WSC17263.1"/>
    </source>
</evidence>
<sequence>MKSANEDSGAPAGHLEVTPVGAGVEIRLGTPSGELSLICTPDRARELATALGLAADEVESVRSADPVTVRADELRRGDVRDGSRAMTVDGVRADGDTVHVTWKSGAGRSWNQLYDADAAITLRRRGRRTQ</sequence>
<protein>
    <submittedName>
        <fullName evidence="1">Uncharacterized protein</fullName>
    </submittedName>
</protein>
<dbReference type="EMBL" id="VIWW01000002">
    <property type="protein sequence ID" value="TWF91820.1"/>
    <property type="molecule type" value="Genomic_DNA"/>
</dbReference>
<dbReference type="Proteomes" id="UP000318186">
    <property type="component" value="Unassembled WGS sequence"/>
</dbReference>
<reference evidence="1 3" key="1">
    <citation type="submission" date="2019-06" db="EMBL/GenBank/DDBJ databases">
        <title>Sequencing the genomes of 1000 actinobacteria strains.</title>
        <authorList>
            <person name="Klenk H.-P."/>
        </authorList>
    </citation>
    <scope>NUCLEOTIDE SEQUENCE [LARGE SCALE GENOMIC DNA]</scope>
    <source>
        <strain evidence="1 3">DSM 42059</strain>
    </source>
</reference>
<evidence type="ECO:0000313" key="3">
    <source>
        <dbReference type="Proteomes" id="UP000318186"/>
    </source>
</evidence>
<reference evidence="2 4" key="2">
    <citation type="submission" date="2022-10" db="EMBL/GenBank/DDBJ databases">
        <title>The complete genomes of actinobacterial strains from the NBC collection.</title>
        <authorList>
            <person name="Joergensen T.S."/>
            <person name="Alvarez Arevalo M."/>
            <person name="Sterndorff E.B."/>
            <person name="Faurdal D."/>
            <person name="Vuksanovic O."/>
            <person name="Mourched A.-S."/>
            <person name="Charusanti P."/>
            <person name="Shaw S."/>
            <person name="Blin K."/>
            <person name="Weber T."/>
        </authorList>
    </citation>
    <scope>NUCLEOTIDE SEQUENCE [LARGE SCALE GENOMIC DNA]</scope>
    <source>
        <strain evidence="2 4">NBC 01769</strain>
    </source>
</reference>
<gene>
    <name evidence="1" type="ORF">FHX80_12136</name>
    <name evidence="2" type="ORF">OIE64_33580</name>
</gene>
<dbReference type="EMBL" id="CP109114">
    <property type="protein sequence ID" value="WSC17263.1"/>
    <property type="molecule type" value="Genomic_DNA"/>
</dbReference>
<accession>A0A561TXI0</accession>
<evidence type="ECO:0000313" key="1">
    <source>
        <dbReference type="EMBL" id="TWF91820.1"/>
    </source>
</evidence>
<dbReference type="OrthoDB" id="4235963at2"/>
<organism evidence="1 3">
    <name type="scientific">Streptomyces brevispora</name>
    <dbReference type="NCBI Taxonomy" id="887462"/>
    <lineage>
        <taxon>Bacteria</taxon>
        <taxon>Bacillati</taxon>
        <taxon>Actinomycetota</taxon>
        <taxon>Actinomycetes</taxon>
        <taxon>Kitasatosporales</taxon>
        <taxon>Streptomycetaceae</taxon>
        <taxon>Streptomyces</taxon>
    </lineage>
</organism>
<dbReference type="RefSeq" id="WP_145767677.1">
    <property type="nucleotide sequence ID" value="NZ_CP109114.1"/>
</dbReference>